<dbReference type="Gene3D" id="1.20.1270.220">
    <property type="match status" value="1"/>
</dbReference>
<evidence type="ECO:0000259" key="6">
    <source>
        <dbReference type="PROSITE" id="PS50014"/>
    </source>
</evidence>
<dbReference type="PROSITE" id="PS50014">
    <property type="entry name" value="BROMODOMAIN_2"/>
    <property type="match status" value="1"/>
</dbReference>
<name>A0AB40CD18_DIOCR</name>
<reference evidence="9" key="1">
    <citation type="submission" date="2025-08" db="UniProtKB">
        <authorList>
            <consortium name="RefSeq"/>
        </authorList>
    </citation>
    <scope>IDENTIFICATION</scope>
</reference>
<organism evidence="8 9">
    <name type="scientific">Dioscorea cayennensis subsp. rotundata</name>
    <name type="common">White Guinea yam</name>
    <name type="synonym">Dioscorea rotundata</name>
    <dbReference type="NCBI Taxonomy" id="55577"/>
    <lineage>
        <taxon>Eukaryota</taxon>
        <taxon>Viridiplantae</taxon>
        <taxon>Streptophyta</taxon>
        <taxon>Embryophyta</taxon>
        <taxon>Tracheophyta</taxon>
        <taxon>Spermatophyta</taxon>
        <taxon>Magnoliopsida</taxon>
        <taxon>Liliopsida</taxon>
        <taxon>Dioscoreales</taxon>
        <taxon>Dioscoreaceae</taxon>
        <taxon>Dioscorea</taxon>
    </lineage>
</organism>
<dbReference type="InterPro" id="IPR038336">
    <property type="entry name" value="NET_sf"/>
</dbReference>
<evidence type="ECO:0000256" key="4">
    <source>
        <dbReference type="PROSITE-ProRule" id="PRU00035"/>
    </source>
</evidence>
<dbReference type="SUPFAM" id="SSF47370">
    <property type="entry name" value="Bromodomain"/>
    <property type="match status" value="1"/>
</dbReference>
<evidence type="ECO:0000256" key="5">
    <source>
        <dbReference type="SAM" id="MobiDB-lite"/>
    </source>
</evidence>
<feature type="compositionally biased region" description="Basic and acidic residues" evidence="5">
    <location>
        <begin position="1"/>
        <end position="10"/>
    </location>
</feature>
<dbReference type="AlphaFoldDB" id="A0AB40CD18"/>
<evidence type="ECO:0000313" key="8">
    <source>
        <dbReference type="Proteomes" id="UP001515500"/>
    </source>
</evidence>
<keyword evidence="2 4" id="KW-0103">Bromodomain</keyword>
<evidence type="ECO:0000256" key="3">
    <source>
        <dbReference type="ARBA" id="ARBA00023163"/>
    </source>
</evidence>
<keyword evidence="3" id="KW-0804">Transcription</keyword>
<evidence type="ECO:0000256" key="1">
    <source>
        <dbReference type="ARBA" id="ARBA00023015"/>
    </source>
</evidence>
<proteinExistence type="predicted"/>
<feature type="region of interest" description="Disordered" evidence="5">
    <location>
        <begin position="105"/>
        <end position="128"/>
    </location>
</feature>
<gene>
    <name evidence="9" type="primary">LOC120275070</name>
</gene>
<dbReference type="SMART" id="SM00297">
    <property type="entry name" value="BROMO"/>
    <property type="match status" value="1"/>
</dbReference>
<feature type="domain" description="NET" evidence="7">
    <location>
        <begin position="248"/>
        <end position="319"/>
    </location>
</feature>
<dbReference type="PANTHER" id="PTHR45926">
    <property type="entry name" value="OSJNBA0053K19.4 PROTEIN"/>
    <property type="match status" value="1"/>
</dbReference>
<dbReference type="InterPro" id="IPR001487">
    <property type="entry name" value="Bromodomain"/>
</dbReference>
<dbReference type="RefSeq" id="XP_039137492.1">
    <property type="nucleotide sequence ID" value="XM_039281558.1"/>
</dbReference>
<dbReference type="InterPro" id="IPR036427">
    <property type="entry name" value="Bromodomain-like_sf"/>
</dbReference>
<feature type="region of interest" description="Disordered" evidence="5">
    <location>
        <begin position="1"/>
        <end position="63"/>
    </location>
</feature>
<keyword evidence="8" id="KW-1185">Reference proteome</keyword>
<dbReference type="Gene3D" id="1.20.920.10">
    <property type="entry name" value="Bromodomain-like"/>
    <property type="match status" value="1"/>
</dbReference>
<dbReference type="GeneID" id="120275070"/>
<dbReference type="Pfam" id="PF17035">
    <property type="entry name" value="BET"/>
    <property type="match status" value="1"/>
</dbReference>
<evidence type="ECO:0000313" key="9">
    <source>
        <dbReference type="RefSeq" id="XP_039137492.1"/>
    </source>
</evidence>
<evidence type="ECO:0000259" key="7">
    <source>
        <dbReference type="PROSITE" id="PS51525"/>
    </source>
</evidence>
<sequence length="319" mass="36424">MVSHLEDTKSYAEQNPRPNTPLLAAGNSNGDGIQPTKKNLIPSDGGAEEENRIQRSGAGESKRHRDLDRYYSINISSCSKRELHEHKTRLAWELEQVRNMIRWVGGSSAGNQTRLPPKKKAKKAEDLRSESEKGFAAMMRKCLEIVNKIMKQRGASWFNAPVDVLGLGLYDYHQIIKIPMDLGTVKANLSKGFYQCPTEFAADVKLTFDNAMLYNPPEHVVHGLAKQLMVKFERMYYPAYEVYKKRIGLGEVWKRRVMTVEEKDGLRERLEGLGMEEMAEVIEMLRKRDVKMRANGDEIELQFEDLDNDTLWVIGSLSS</sequence>
<dbReference type="Proteomes" id="UP001515500">
    <property type="component" value="Chromosome 14"/>
</dbReference>
<feature type="domain" description="Bromo" evidence="6">
    <location>
        <begin position="158"/>
        <end position="222"/>
    </location>
</feature>
<accession>A0AB40CD18</accession>
<dbReference type="PRINTS" id="PR00503">
    <property type="entry name" value="BROMODOMAIN"/>
</dbReference>
<protein>
    <submittedName>
        <fullName evidence="9">Transcription factor GTE7-like</fullName>
    </submittedName>
</protein>
<dbReference type="InterPro" id="IPR027353">
    <property type="entry name" value="NET_dom"/>
</dbReference>
<keyword evidence="1" id="KW-0805">Transcription regulation</keyword>
<evidence type="ECO:0000256" key="2">
    <source>
        <dbReference type="ARBA" id="ARBA00023117"/>
    </source>
</evidence>
<dbReference type="PROSITE" id="PS51525">
    <property type="entry name" value="NET"/>
    <property type="match status" value="1"/>
</dbReference>
<dbReference type="Pfam" id="PF00439">
    <property type="entry name" value="Bromodomain"/>
    <property type="match status" value="1"/>
</dbReference>